<dbReference type="Pfam" id="PF04963">
    <property type="entry name" value="Sigma54_CBD"/>
    <property type="match status" value="1"/>
</dbReference>
<dbReference type="InterPro" id="IPR007634">
    <property type="entry name" value="RNA_pol_sigma_54_DNA-bd"/>
</dbReference>
<keyword evidence="3" id="KW-0808">Transferase</keyword>
<dbReference type="RefSeq" id="WP_085053865.1">
    <property type="nucleotide sequence ID" value="NZ_LNQR01000133.1"/>
</dbReference>
<dbReference type="Gene3D" id="1.10.10.1330">
    <property type="entry name" value="RNA polymerase sigma-54 factor, core-binding domain"/>
    <property type="match status" value="1"/>
</dbReference>
<evidence type="ECO:0000256" key="1">
    <source>
        <dbReference type="ARBA" id="ARBA00008798"/>
    </source>
</evidence>
<evidence type="ECO:0000256" key="5">
    <source>
        <dbReference type="ARBA" id="ARBA00023015"/>
    </source>
</evidence>
<dbReference type="InterPro" id="IPR007046">
    <property type="entry name" value="RNA_pol_sigma_54_core-bd"/>
</dbReference>
<dbReference type="PRINTS" id="PR00045">
    <property type="entry name" value="SIGMA54FCT"/>
</dbReference>
<keyword evidence="4" id="KW-0548">Nucleotidyltransferase</keyword>
<dbReference type="PROSITE" id="PS50044">
    <property type="entry name" value="SIGMA54_3"/>
    <property type="match status" value="1"/>
</dbReference>
<feature type="compositionally biased region" description="Basic and acidic residues" evidence="9">
    <location>
        <begin position="62"/>
        <end position="72"/>
    </location>
</feature>
<evidence type="ECO:0000256" key="8">
    <source>
        <dbReference type="ARBA" id="ARBA00023163"/>
    </source>
</evidence>
<dbReference type="Pfam" id="PF04552">
    <property type="entry name" value="Sigma54_DBD"/>
    <property type="match status" value="1"/>
</dbReference>
<evidence type="ECO:0000256" key="2">
    <source>
        <dbReference type="ARBA" id="ARBA00022478"/>
    </source>
</evidence>
<evidence type="ECO:0000256" key="9">
    <source>
        <dbReference type="SAM" id="MobiDB-lite"/>
    </source>
</evidence>
<name>A0ABR5SAX5_9BACT</name>
<feature type="domain" description="RNA polymerase sigma factor 54 DNA-binding" evidence="10">
    <location>
        <begin position="323"/>
        <end position="480"/>
    </location>
</feature>
<evidence type="ECO:0000256" key="7">
    <source>
        <dbReference type="ARBA" id="ARBA00023125"/>
    </source>
</evidence>
<keyword evidence="5" id="KW-0805">Transcription regulation</keyword>
<dbReference type="NCBIfam" id="NF009118">
    <property type="entry name" value="PRK12469.1"/>
    <property type="match status" value="1"/>
</dbReference>
<keyword evidence="7" id="KW-0238">DNA-binding</keyword>
<organism evidence="12 13">
    <name type="scientific">Candidatus Magnetominusculus xianensis</name>
    <dbReference type="NCBI Taxonomy" id="1748249"/>
    <lineage>
        <taxon>Bacteria</taxon>
        <taxon>Pseudomonadati</taxon>
        <taxon>Nitrospirota</taxon>
        <taxon>Nitrospiria</taxon>
        <taxon>Nitrospirales</taxon>
        <taxon>Nitrospiraceae</taxon>
        <taxon>Candidatus Magnetominusculus</taxon>
    </lineage>
</organism>
<evidence type="ECO:0000259" key="10">
    <source>
        <dbReference type="Pfam" id="PF04552"/>
    </source>
</evidence>
<accession>A0ABR5SAX5</accession>
<reference evidence="12 13" key="1">
    <citation type="submission" date="2015-11" db="EMBL/GenBank/DDBJ databases">
        <authorList>
            <person name="Lin W."/>
        </authorList>
    </citation>
    <scope>NUCLEOTIDE SEQUENCE [LARGE SCALE GENOMIC DNA]</scope>
    <source>
        <strain evidence="12 13">HCH-1</strain>
    </source>
</reference>
<gene>
    <name evidence="12" type="ORF">ASN18_3268</name>
</gene>
<dbReference type="Gene3D" id="1.10.10.60">
    <property type="entry name" value="Homeodomain-like"/>
    <property type="match status" value="1"/>
</dbReference>
<keyword evidence="6" id="KW-0731">Sigma factor</keyword>
<evidence type="ECO:0000313" key="12">
    <source>
        <dbReference type="EMBL" id="KWT75018.1"/>
    </source>
</evidence>
<sequence length="483" mass="54988">MALETRLEVKLSQKLILTPQLQQAIKLLQMPQLELSQAINQELVENPFLEELTDEQPEVSMEDSHGDAEKPDNSNGDIEGDVEMSDSISTYAVDDYFDERGSDGRDLGYFSSGYTEKPGFETFLTTTTGLTEHLKWQLDMTNASEDIKEAAEMIIGNIDENGYLQATTEELVKVLGLSEEIVTKAIALVQRFDPMGICARNIKECLLIQVKALKLKGTLVEAIVQNNLEDIEKNRPAAIAKQYNAALEDVHTAIHIIEGFEPKPGRKFSSVQVSYVVPDVYIDKVDDEYRIFLNDDSVPRLRISSMYKELLTQKNTFDKTDKQFLLDKYKSAMWLLRSLDERNKTIYRVTESIMKYQMDFFEKGVEYLRPLSLRIISEEIGIHESNISRVTSNKYISCAHGMFPLKYFFSSSLTGDEGSVSSTSVKDLIKTIVDEEDSSNPLTDQKIVEICKSKNINIARRTLAKYREELKIPPHTKRKKQQL</sequence>
<proteinExistence type="inferred from homology"/>
<dbReference type="NCBIfam" id="TIGR02395">
    <property type="entry name" value="rpoN_sigma"/>
    <property type="match status" value="1"/>
</dbReference>
<evidence type="ECO:0000259" key="11">
    <source>
        <dbReference type="Pfam" id="PF04963"/>
    </source>
</evidence>
<feature type="region of interest" description="Disordered" evidence="9">
    <location>
        <begin position="54"/>
        <end position="82"/>
    </location>
</feature>
<evidence type="ECO:0000256" key="6">
    <source>
        <dbReference type="ARBA" id="ARBA00023082"/>
    </source>
</evidence>
<dbReference type="Pfam" id="PF00309">
    <property type="entry name" value="Sigma54_AID"/>
    <property type="match status" value="1"/>
</dbReference>
<dbReference type="PANTHER" id="PTHR32248:SF4">
    <property type="entry name" value="RNA POLYMERASE SIGMA-54 FACTOR"/>
    <property type="match status" value="1"/>
</dbReference>
<evidence type="ECO:0000256" key="4">
    <source>
        <dbReference type="ARBA" id="ARBA00022695"/>
    </source>
</evidence>
<keyword evidence="2" id="KW-0240">DNA-directed RNA polymerase</keyword>
<comment type="caution">
    <text evidence="12">The sequence shown here is derived from an EMBL/GenBank/DDBJ whole genome shotgun (WGS) entry which is preliminary data.</text>
</comment>
<dbReference type="PIRSF" id="PIRSF000774">
    <property type="entry name" value="RpoN"/>
    <property type="match status" value="1"/>
</dbReference>
<keyword evidence="8" id="KW-0804">Transcription</keyword>
<dbReference type="InterPro" id="IPR038709">
    <property type="entry name" value="RpoN_core-bd_sf"/>
</dbReference>
<evidence type="ECO:0000313" key="13">
    <source>
        <dbReference type="Proteomes" id="UP000060487"/>
    </source>
</evidence>
<comment type="similarity">
    <text evidence="1">Belongs to the sigma-54 factor family.</text>
</comment>
<dbReference type="EMBL" id="LNQR01000133">
    <property type="protein sequence ID" value="KWT75018.1"/>
    <property type="molecule type" value="Genomic_DNA"/>
</dbReference>
<protein>
    <submittedName>
        <fullName evidence="12">RNA polymerase sigma-54 factor</fullName>
    </submittedName>
</protein>
<dbReference type="PANTHER" id="PTHR32248">
    <property type="entry name" value="RNA POLYMERASE SIGMA-54 FACTOR"/>
    <property type="match status" value="1"/>
</dbReference>
<evidence type="ECO:0000256" key="3">
    <source>
        <dbReference type="ARBA" id="ARBA00022679"/>
    </source>
</evidence>
<keyword evidence="13" id="KW-1185">Reference proteome</keyword>
<dbReference type="Proteomes" id="UP000060487">
    <property type="component" value="Unassembled WGS sequence"/>
</dbReference>
<feature type="domain" description="RNA polymerase sigma factor 54 core-binding" evidence="11">
    <location>
        <begin position="120"/>
        <end position="307"/>
    </location>
</feature>
<dbReference type="InterPro" id="IPR000394">
    <property type="entry name" value="RNA_pol_sigma_54"/>
</dbReference>